<name>A0A5C8LRY2_9GAMM</name>
<dbReference type="OrthoDB" id="6213638at2"/>
<keyword evidence="1" id="KW-0732">Signal</keyword>
<accession>A0A5C8LRY2</accession>
<feature type="chain" id="PRO_5022723575" description="Lipoprotein" evidence="1">
    <location>
        <begin position="32"/>
        <end position="192"/>
    </location>
</feature>
<dbReference type="RefSeq" id="WP_147905242.1">
    <property type="nucleotide sequence ID" value="NZ_BAAAGC010000010.1"/>
</dbReference>
<keyword evidence="3" id="KW-1185">Reference proteome</keyword>
<evidence type="ECO:0008006" key="4">
    <source>
        <dbReference type="Google" id="ProtNLM"/>
    </source>
</evidence>
<evidence type="ECO:0000256" key="1">
    <source>
        <dbReference type="SAM" id="SignalP"/>
    </source>
</evidence>
<dbReference type="EMBL" id="VRLR01000013">
    <property type="protein sequence ID" value="TXK78322.1"/>
    <property type="molecule type" value="Genomic_DNA"/>
</dbReference>
<dbReference type="PROSITE" id="PS51257">
    <property type="entry name" value="PROKAR_LIPOPROTEIN"/>
    <property type="match status" value="1"/>
</dbReference>
<protein>
    <recommendedName>
        <fullName evidence="4">Lipoprotein</fullName>
    </recommendedName>
</protein>
<gene>
    <name evidence="2" type="ORF">FU839_16465</name>
</gene>
<sequence length="192" mass="20726">MRVWTTQLWILLAASLLAGCSALPSSTSSQANSSVAAQPSHCIGIIQAPAAGLKAISDPDLLQSALGQPDKGQLCMGQVFVATAPVKVYRVWDQSKSYTLYGRWWSFMRPEGPTEQYREANAICPNWSVLNQMSSCTLKVGSKIVVGPGQSADCGDGLVYPKSAVNQVYINNDSRNNVLWVENCDAGSNWPQ</sequence>
<organism evidence="2 3">
    <name type="scientific">Rheinheimera tangshanensis</name>
    <dbReference type="NCBI Taxonomy" id="400153"/>
    <lineage>
        <taxon>Bacteria</taxon>
        <taxon>Pseudomonadati</taxon>
        <taxon>Pseudomonadota</taxon>
        <taxon>Gammaproteobacteria</taxon>
        <taxon>Chromatiales</taxon>
        <taxon>Chromatiaceae</taxon>
        <taxon>Rheinheimera</taxon>
    </lineage>
</organism>
<reference evidence="2 3" key="1">
    <citation type="submission" date="2019-08" db="EMBL/GenBank/DDBJ databases">
        <title>Draft genome analysis of Rheinheimera tangshanensis isolated from the roots of fresh rice plants (Oryza sativa).</title>
        <authorList>
            <person name="Yu Q."/>
            <person name="Qi Y."/>
            <person name="Zhang H."/>
            <person name="Pu J."/>
        </authorList>
    </citation>
    <scope>NUCLEOTIDE SEQUENCE [LARGE SCALE GENOMIC DNA]</scope>
    <source>
        <strain evidence="2 3">JA3-B52</strain>
    </source>
</reference>
<feature type="signal peptide" evidence="1">
    <location>
        <begin position="1"/>
        <end position="31"/>
    </location>
</feature>
<dbReference type="AlphaFoldDB" id="A0A5C8LRY2"/>
<comment type="caution">
    <text evidence="2">The sequence shown here is derived from an EMBL/GenBank/DDBJ whole genome shotgun (WGS) entry which is preliminary data.</text>
</comment>
<proteinExistence type="predicted"/>
<evidence type="ECO:0000313" key="3">
    <source>
        <dbReference type="Proteomes" id="UP000321814"/>
    </source>
</evidence>
<dbReference type="Proteomes" id="UP000321814">
    <property type="component" value="Unassembled WGS sequence"/>
</dbReference>
<evidence type="ECO:0000313" key="2">
    <source>
        <dbReference type="EMBL" id="TXK78322.1"/>
    </source>
</evidence>